<keyword evidence="2" id="KW-1185">Reference proteome</keyword>
<organism evidence="1 2">
    <name type="scientific">Humibacillus xanthopallidus</name>
    <dbReference type="NCBI Taxonomy" id="412689"/>
    <lineage>
        <taxon>Bacteria</taxon>
        <taxon>Bacillati</taxon>
        <taxon>Actinomycetota</taxon>
        <taxon>Actinomycetes</taxon>
        <taxon>Micrococcales</taxon>
        <taxon>Intrasporangiaceae</taxon>
        <taxon>Humibacillus</taxon>
    </lineage>
</organism>
<protein>
    <submittedName>
        <fullName evidence="1">Uncharacterized protein</fullName>
    </submittedName>
</protein>
<dbReference type="RefSeq" id="WP_141843792.1">
    <property type="nucleotide sequence ID" value="NZ_VFPM01000002.1"/>
</dbReference>
<proteinExistence type="predicted"/>
<sequence length="90" mass="10684">MTDRSGGWMGTTADALRRDPTFWPTCEWNVFTPSREEERQRCPNPAVWILTYENEFRVVLCDEHLPERPTPSNRLLATERIDEWRTRTST</sequence>
<reference evidence="1 2" key="1">
    <citation type="submission" date="2019-06" db="EMBL/GenBank/DDBJ databases">
        <title>Genome sequencing of plant associated microbes to promote plant fitness in Sorghum bicolor and Oryza sativa.</title>
        <authorList>
            <person name="Coleman-Derr D."/>
        </authorList>
    </citation>
    <scope>NUCLEOTIDE SEQUENCE [LARGE SCALE GENOMIC DNA]</scope>
    <source>
        <strain evidence="1 2">KV-663</strain>
    </source>
</reference>
<dbReference type="Proteomes" id="UP000316747">
    <property type="component" value="Unassembled WGS sequence"/>
</dbReference>
<dbReference type="AlphaFoldDB" id="A0A543HU27"/>
<name>A0A543HU27_9MICO</name>
<evidence type="ECO:0000313" key="1">
    <source>
        <dbReference type="EMBL" id="TQM61867.1"/>
    </source>
</evidence>
<gene>
    <name evidence="1" type="ORF">FBY41_1887</name>
</gene>
<dbReference type="EMBL" id="VFPM01000002">
    <property type="protein sequence ID" value="TQM61867.1"/>
    <property type="molecule type" value="Genomic_DNA"/>
</dbReference>
<evidence type="ECO:0000313" key="2">
    <source>
        <dbReference type="Proteomes" id="UP000316747"/>
    </source>
</evidence>
<accession>A0A543HU27</accession>
<comment type="caution">
    <text evidence="1">The sequence shown here is derived from an EMBL/GenBank/DDBJ whole genome shotgun (WGS) entry which is preliminary data.</text>
</comment>